<dbReference type="AlphaFoldDB" id="A0A5E8BUG9"/>
<evidence type="ECO:0000313" key="7">
    <source>
        <dbReference type="EMBL" id="VVT55116.1"/>
    </source>
</evidence>
<evidence type="ECO:0000256" key="6">
    <source>
        <dbReference type="RuleBase" id="RU000461"/>
    </source>
</evidence>
<feature type="binding site" description="axial binding residue" evidence="5">
    <location>
        <position position="431"/>
    </location>
    <ligand>
        <name>heme</name>
        <dbReference type="ChEBI" id="CHEBI:30413"/>
    </ligand>
    <ligandPart>
        <name>Fe</name>
        <dbReference type="ChEBI" id="CHEBI:18248"/>
    </ligandPart>
</feature>
<proteinExistence type="inferred from homology"/>
<dbReference type="InterPro" id="IPR050121">
    <property type="entry name" value="Cytochrome_P450_monoxygenase"/>
</dbReference>
<dbReference type="InterPro" id="IPR036396">
    <property type="entry name" value="Cyt_P450_sf"/>
</dbReference>
<evidence type="ECO:0000256" key="5">
    <source>
        <dbReference type="PIRSR" id="PIRSR602403-1"/>
    </source>
</evidence>
<dbReference type="GeneID" id="43583250"/>
<dbReference type="PRINTS" id="PR00385">
    <property type="entry name" value="P450"/>
</dbReference>
<protein>
    <recommendedName>
        <fullName evidence="9">Cytochrome P450</fullName>
    </recommendedName>
</protein>
<keyword evidence="5 6" id="KW-0349">Heme</keyword>
<dbReference type="GO" id="GO:0005506">
    <property type="term" value="F:iron ion binding"/>
    <property type="evidence" value="ECO:0007669"/>
    <property type="project" value="InterPro"/>
</dbReference>
<dbReference type="Gene3D" id="1.10.630.10">
    <property type="entry name" value="Cytochrome P450"/>
    <property type="match status" value="1"/>
</dbReference>
<gene>
    <name evidence="7" type="ORF">SAPINGB_P004435</name>
</gene>
<evidence type="ECO:0000256" key="3">
    <source>
        <dbReference type="ARBA" id="ARBA00022723"/>
    </source>
</evidence>
<comment type="cofactor">
    <cofactor evidence="1 5">
        <name>heme</name>
        <dbReference type="ChEBI" id="CHEBI:30413"/>
    </cofactor>
</comment>
<dbReference type="SUPFAM" id="SSF48264">
    <property type="entry name" value="Cytochrome P450"/>
    <property type="match status" value="1"/>
</dbReference>
<evidence type="ECO:0000313" key="8">
    <source>
        <dbReference type="Proteomes" id="UP000398389"/>
    </source>
</evidence>
<dbReference type="PANTHER" id="PTHR24305:SF223">
    <property type="entry name" value="CYTOCHROME P450-DIT2"/>
    <property type="match status" value="1"/>
</dbReference>
<evidence type="ECO:0000256" key="2">
    <source>
        <dbReference type="ARBA" id="ARBA00010617"/>
    </source>
</evidence>
<dbReference type="PANTHER" id="PTHR24305">
    <property type="entry name" value="CYTOCHROME P450"/>
    <property type="match status" value="1"/>
</dbReference>
<organism evidence="7 8">
    <name type="scientific">Magnusiomyces paraingens</name>
    <dbReference type="NCBI Taxonomy" id="2606893"/>
    <lineage>
        <taxon>Eukaryota</taxon>
        <taxon>Fungi</taxon>
        <taxon>Dikarya</taxon>
        <taxon>Ascomycota</taxon>
        <taxon>Saccharomycotina</taxon>
        <taxon>Dipodascomycetes</taxon>
        <taxon>Dipodascales</taxon>
        <taxon>Dipodascaceae</taxon>
        <taxon>Magnusiomyces</taxon>
    </lineage>
</organism>
<dbReference type="CDD" id="cd11070">
    <property type="entry name" value="CYP56-like"/>
    <property type="match status" value="1"/>
</dbReference>
<keyword evidence="3 5" id="KW-0479">Metal-binding</keyword>
<reference evidence="7 8" key="1">
    <citation type="submission" date="2019-09" db="EMBL/GenBank/DDBJ databases">
        <authorList>
            <person name="Brejova B."/>
        </authorList>
    </citation>
    <scope>NUCLEOTIDE SEQUENCE [LARGE SCALE GENOMIC DNA]</scope>
</reference>
<keyword evidence="6" id="KW-0503">Monooxygenase</keyword>
<dbReference type="PRINTS" id="PR00465">
    <property type="entry name" value="EP450IV"/>
</dbReference>
<keyword evidence="4 5" id="KW-0408">Iron</keyword>
<dbReference type="InterPro" id="IPR001128">
    <property type="entry name" value="Cyt_P450"/>
</dbReference>
<dbReference type="PROSITE" id="PS00086">
    <property type="entry name" value="CYTOCHROME_P450"/>
    <property type="match status" value="1"/>
</dbReference>
<keyword evidence="8" id="KW-1185">Reference proteome</keyword>
<dbReference type="GO" id="GO:0016705">
    <property type="term" value="F:oxidoreductase activity, acting on paired donors, with incorporation or reduction of molecular oxygen"/>
    <property type="evidence" value="ECO:0007669"/>
    <property type="project" value="InterPro"/>
</dbReference>
<sequence>MNLITLILIAFIVIVGYFIRTIVYPPSNFPKNVPVIPFYVSFLTLFYKISQEDIYNIYIRKKIEEHGIVALYFASRWNLILQKPEYLQEMFRDLNTFEKSGNQKKVPYSVLAAYTGDNIISAHGENWKKYRKVLQPGLQKNFDEEPLRKNSQQLISLIEKDQEKTSGGVLIQHFLQRYTLANVAVCLLNTDFETLSRSDSPLHLQQLAVKKEIFKPIFLNFPILDTLPIPSRIQARKEIEKFSKNLCNHIRRSNEKIDKSELNLSNSMIAAVETGILTEKQFRDNAVIVFIAGHENPQLFLTTLLYICAKYPTIQEKLRDEETNSEVPLKERPYLNSVIYETLRMYPPISQLVNRKTARPAMLSNDVIIPKDTYVGYIGYATGHDPKVWGADADNFIPERWGSNIQEIRTNYLSAKSSSRLIAFHGGMRACLGERLALTETRVLLTELLKELSWELDPDWFDMMTPGGPLSPFLLKLKFSKLNP</sequence>
<evidence type="ECO:0000256" key="1">
    <source>
        <dbReference type="ARBA" id="ARBA00001971"/>
    </source>
</evidence>
<dbReference type="RefSeq" id="XP_031855041.1">
    <property type="nucleotide sequence ID" value="XM_031999150.1"/>
</dbReference>
<evidence type="ECO:0008006" key="9">
    <source>
        <dbReference type="Google" id="ProtNLM"/>
    </source>
</evidence>
<dbReference type="Proteomes" id="UP000398389">
    <property type="component" value="Unassembled WGS sequence"/>
</dbReference>
<dbReference type="InterPro" id="IPR002403">
    <property type="entry name" value="Cyt_P450_E_grp-IV"/>
</dbReference>
<evidence type="ECO:0000256" key="4">
    <source>
        <dbReference type="ARBA" id="ARBA00023004"/>
    </source>
</evidence>
<dbReference type="InterPro" id="IPR017972">
    <property type="entry name" value="Cyt_P450_CS"/>
</dbReference>
<comment type="similarity">
    <text evidence="2 6">Belongs to the cytochrome P450 family.</text>
</comment>
<name>A0A5E8BUG9_9ASCO</name>
<accession>A0A5E8BUG9</accession>
<dbReference type="OrthoDB" id="1470350at2759"/>
<dbReference type="EMBL" id="CABVLU010000003">
    <property type="protein sequence ID" value="VVT55116.1"/>
    <property type="molecule type" value="Genomic_DNA"/>
</dbReference>
<keyword evidence="6" id="KW-0560">Oxidoreductase</keyword>
<dbReference type="Pfam" id="PF00067">
    <property type="entry name" value="p450"/>
    <property type="match status" value="1"/>
</dbReference>
<dbReference type="GO" id="GO:0004497">
    <property type="term" value="F:monooxygenase activity"/>
    <property type="evidence" value="ECO:0007669"/>
    <property type="project" value="UniProtKB-KW"/>
</dbReference>
<dbReference type="GO" id="GO:0020037">
    <property type="term" value="F:heme binding"/>
    <property type="evidence" value="ECO:0007669"/>
    <property type="project" value="InterPro"/>
</dbReference>
<dbReference type="FunFam" id="1.10.630.10:FF:000106">
    <property type="entry name" value="Cytochrome P450-DIT2"/>
    <property type="match status" value="1"/>
</dbReference>